<accession>A0AAV7TP80</accession>
<feature type="region of interest" description="Disordered" evidence="1">
    <location>
        <begin position="75"/>
        <end position="110"/>
    </location>
</feature>
<evidence type="ECO:0000313" key="3">
    <source>
        <dbReference type="Proteomes" id="UP001066276"/>
    </source>
</evidence>
<feature type="region of interest" description="Disordered" evidence="1">
    <location>
        <begin position="130"/>
        <end position="159"/>
    </location>
</feature>
<feature type="compositionally biased region" description="Basic and acidic residues" evidence="1">
    <location>
        <begin position="40"/>
        <end position="51"/>
    </location>
</feature>
<dbReference type="EMBL" id="JANPWB010000006">
    <property type="protein sequence ID" value="KAJ1178019.1"/>
    <property type="molecule type" value="Genomic_DNA"/>
</dbReference>
<organism evidence="2 3">
    <name type="scientific">Pleurodeles waltl</name>
    <name type="common">Iberian ribbed newt</name>
    <dbReference type="NCBI Taxonomy" id="8319"/>
    <lineage>
        <taxon>Eukaryota</taxon>
        <taxon>Metazoa</taxon>
        <taxon>Chordata</taxon>
        <taxon>Craniata</taxon>
        <taxon>Vertebrata</taxon>
        <taxon>Euteleostomi</taxon>
        <taxon>Amphibia</taxon>
        <taxon>Batrachia</taxon>
        <taxon>Caudata</taxon>
        <taxon>Salamandroidea</taxon>
        <taxon>Salamandridae</taxon>
        <taxon>Pleurodelinae</taxon>
        <taxon>Pleurodeles</taxon>
    </lineage>
</organism>
<dbReference type="Proteomes" id="UP001066276">
    <property type="component" value="Chromosome 3_2"/>
</dbReference>
<sequence>MEQTRPAIDSQRNRYRWARGPEVRRMQPDTGRQGKNRRQKSGERMGRRLDELREKSRGVCLVQQWRTALGIAQMEQRGRREKDLMVGQLRPGSDRQGGKGEKGERGPGVAQTVLRIGRLWEMHAVEREREAGVGRPRGVTGRLERNHWGERAAGEAQTG</sequence>
<evidence type="ECO:0000256" key="1">
    <source>
        <dbReference type="SAM" id="MobiDB-lite"/>
    </source>
</evidence>
<dbReference type="AlphaFoldDB" id="A0AAV7TP80"/>
<gene>
    <name evidence="2" type="ORF">NDU88_003269</name>
</gene>
<proteinExistence type="predicted"/>
<name>A0AAV7TP80_PLEWA</name>
<protein>
    <submittedName>
        <fullName evidence="2">Uncharacterized protein</fullName>
    </submittedName>
</protein>
<evidence type="ECO:0000313" key="2">
    <source>
        <dbReference type="EMBL" id="KAJ1178019.1"/>
    </source>
</evidence>
<comment type="caution">
    <text evidence="2">The sequence shown here is derived from an EMBL/GenBank/DDBJ whole genome shotgun (WGS) entry which is preliminary data.</text>
</comment>
<keyword evidence="3" id="KW-1185">Reference proteome</keyword>
<feature type="compositionally biased region" description="Basic and acidic residues" evidence="1">
    <location>
        <begin position="142"/>
        <end position="153"/>
    </location>
</feature>
<feature type="compositionally biased region" description="Basic and acidic residues" evidence="1">
    <location>
        <begin position="92"/>
        <end position="105"/>
    </location>
</feature>
<feature type="region of interest" description="Disordered" evidence="1">
    <location>
        <begin position="1"/>
        <end position="51"/>
    </location>
</feature>
<reference evidence="2" key="1">
    <citation type="journal article" date="2022" name="bioRxiv">
        <title>Sequencing and chromosome-scale assembly of the giantPleurodeles waltlgenome.</title>
        <authorList>
            <person name="Brown T."/>
            <person name="Elewa A."/>
            <person name="Iarovenko S."/>
            <person name="Subramanian E."/>
            <person name="Araus A.J."/>
            <person name="Petzold A."/>
            <person name="Susuki M."/>
            <person name="Suzuki K.-i.T."/>
            <person name="Hayashi T."/>
            <person name="Toyoda A."/>
            <person name="Oliveira C."/>
            <person name="Osipova E."/>
            <person name="Leigh N.D."/>
            <person name="Simon A."/>
            <person name="Yun M.H."/>
        </authorList>
    </citation>
    <scope>NUCLEOTIDE SEQUENCE</scope>
    <source>
        <strain evidence="2">20211129_DDA</strain>
        <tissue evidence="2">Liver</tissue>
    </source>
</reference>